<evidence type="ECO:0000256" key="5">
    <source>
        <dbReference type="SAM" id="Phobius"/>
    </source>
</evidence>
<dbReference type="Proteomes" id="UP001601059">
    <property type="component" value="Unassembled WGS sequence"/>
</dbReference>
<evidence type="ECO:0000313" key="6">
    <source>
        <dbReference type="EMBL" id="MFE8699699.1"/>
    </source>
</evidence>
<organism evidence="6 7">
    <name type="scientific">Cytobacillus spartinae</name>
    <dbReference type="NCBI Taxonomy" id="3299023"/>
    <lineage>
        <taxon>Bacteria</taxon>
        <taxon>Bacillati</taxon>
        <taxon>Bacillota</taxon>
        <taxon>Bacilli</taxon>
        <taxon>Bacillales</taxon>
        <taxon>Bacillaceae</taxon>
        <taxon>Cytobacillus</taxon>
    </lineage>
</organism>
<keyword evidence="3 5" id="KW-1133">Transmembrane helix</keyword>
<name>A0ABW6K7I5_9BACI</name>
<dbReference type="RefSeq" id="WP_389358114.1">
    <property type="nucleotide sequence ID" value="NZ_JBIACK010000001.1"/>
</dbReference>
<accession>A0ABW6K7I5</accession>
<sequence length="112" mass="12539">MIHAHVTTWFLALILFFVSYYLLKKGNMKAQKITHMVLRLFYLLILATGGHLLGLYQFGGTALIKSVVGLFVIVSMELVLSRGKKGKPVQNFMILFAASLVLVLYIGYFVLG</sequence>
<protein>
    <submittedName>
        <fullName evidence="6">DUF1516 family protein</fullName>
    </submittedName>
</protein>
<keyword evidence="7" id="KW-1185">Reference proteome</keyword>
<feature type="transmembrane region" description="Helical" evidence="5">
    <location>
        <begin position="92"/>
        <end position="111"/>
    </location>
</feature>
<keyword evidence="4 5" id="KW-0472">Membrane</keyword>
<evidence type="ECO:0000256" key="1">
    <source>
        <dbReference type="ARBA" id="ARBA00022475"/>
    </source>
</evidence>
<feature type="transmembrane region" description="Helical" evidence="5">
    <location>
        <begin position="36"/>
        <end position="56"/>
    </location>
</feature>
<feature type="transmembrane region" description="Helical" evidence="5">
    <location>
        <begin position="6"/>
        <end position="24"/>
    </location>
</feature>
<reference evidence="6 7" key="1">
    <citation type="submission" date="2024-08" db="EMBL/GenBank/DDBJ databases">
        <title>Two novel Cytobacillus novel species.</title>
        <authorList>
            <person name="Liu G."/>
        </authorList>
    </citation>
    <scope>NUCLEOTIDE SEQUENCE [LARGE SCALE GENOMIC DNA]</scope>
    <source>
        <strain evidence="6 7">FJAT-54145</strain>
    </source>
</reference>
<evidence type="ECO:0000313" key="7">
    <source>
        <dbReference type="Proteomes" id="UP001601059"/>
    </source>
</evidence>
<proteinExistence type="predicted"/>
<dbReference type="Pfam" id="PF07457">
    <property type="entry name" value="DUF1516"/>
    <property type="match status" value="1"/>
</dbReference>
<keyword evidence="2 5" id="KW-0812">Transmembrane</keyword>
<dbReference type="InterPro" id="IPR010899">
    <property type="entry name" value="UPF0344"/>
</dbReference>
<dbReference type="EMBL" id="JBIACK010000001">
    <property type="protein sequence ID" value="MFE8699699.1"/>
    <property type="molecule type" value="Genomic_DNA"/>
</dbReference>
<evidence type="ECO:0000256" key="4">
    <source>
        <dbReference type="ARBA" id="ARBA00023136"/>
    </source>
</evidence>
<evidence type="ECO:0000256" key="3">
    <source>
        <dbReference type="ARBA" id="ARBA00022989"/>
    </source>
</evidence>
<keyword evidence="1" id="KW-1003">Cell membrane</keyword>
<evidence type="ECO:0000256" key="2">
    <source>
        <dbReference type="ARBA" id="ARBA00022692"/>
    </source>
</evidence>
<gene>
    <name evidence="6" type="ORF">ACFYKX_03565</name>
</gene>
<feature type="transmembrane region" description="Helical" evidence="5">
    <location>
        <begin position="62"/>
        <end position="80"/>
    </location>
</feature>
<comment type="caution">
    <text evidence="6">The sequence shown here is derived from an EMBL/GenBank/DDBJ whole genome shotgun (WGS) entry which is preliminary data.</text>
</comment>